<feature type="domain" description="VOC" evidence="1">
    <location>
        <begin position="6"/>
        <end position="122"/>
    </location>
</feature>
<protein>
    <submittedName>
        <fullName evidence="2">3,4-dihydroxy-9,10-secoandrosta-1,3,5(10)-triene-9,17-dione 4,5-dioxygenase</fullName>
    </submittedName>
</protein>
<reference evidence="2 3" key="1">
    <citation type="submission" date="2016-10" db="EMBL/GenBank/DDBJ databases">
        <authorList>
            <person name="de Groot N.N."/>
        </authorList>
    </citation>
    <scope>NUCLEOTIDE SEQUENCE [LARGE SCALE GENOMIC DNA]</scope>
    <source>
        <strain evidence="2 3">DSM 43067</strain>
    </source>
</reference>
<evidence type="ECO:0000313" key="2">
    <source>
        <dbReference type="EMBL" id="SFQ28826.1"/>
    </source>
</evidence>
<dbReference type="SUPFAM" id="SSF54593">
    <property type="entry name" value="Glyoxalase/Bleomycin resistance protein/Dihydroxybiphenyl dioxygenase"/>
    <property type="match status" value="1"/>
</dbReference>
<dbReference type="InterPro" id="IPR004360">
    <property type="entry name" value="Glyas_Fos-R_dOase_dom"/>
</dbReference>
<dbReference type="InterPro" id="IPR029068">
    <property type="entry name" value="Glyas_Bleomycin-R_OHBP_Dase"/>
</dbReference>
<name>A0A1I5XAF1_9ACTN</name>
<keyword evidence="2" id="KW-0223">Dioxygenase</keyword>
<keyword evidence="3" id="KW-1185">Reference proteome</keyword>
<dbReference type="CDD" id="cd07252">
    <property type="entry name" value="BphC1-RGP6_N_like"/>
    <property type="match status" value="1"/>
</dbReference>
<dbReference type="InParanoid" id="A0A1I5XAF1"/>
<dbReference type="GO" id="GO:0051213">
    <property type="term" value="F:dioxygenase activity"/>
    <property type="evidence" value="ECO:0007669"/>
    <property type="project" value="UniProtKB-KW"/>
</dbReference>
<gene>
    <name evidence="2" type="ORF">SAMN04489713_12636</name>
</gene>
<dbReference type="Pfam" id="PF22632">
    <property type="entry name" value="BphC_D1"/>
    <property type="match status" value="1"/>
</dbReference>
<organism evidence="2 3">
    <name type="scientific">Actinomadura madurae</name>
    <dbReference type="NCBI Taxonomy" id="1993"/>
    <lineage>
        <taxon>Bacteria</taxon>
        <taxon>Bacillati</taxon>
        <taxon>Actinomycetota</taxon>
        <taxon>Actinomycetes</taxon>
        <taxon>Streptosporangiales</taxon>
        <taxon>Thermomonosporaceae</taxon>
        <taxon>Actinomadura</taxon>
    </lineage>
</organism>
<dbReference type="eggNOG" id="COG0346">
    <property type="taxonomic scope" value="Bacteria"/>
</dbReference>
<dbReference type="STRING" id="1993.SAMN04489713_12636"/>
<dbReference type="Pfam" id="PF00903">
    <property type="entry name" value="Glyoxalase"/>
    <property type="match status" value="1"/>
</dbReference>
<evidence type="ECO:0000259" key="1">
    <source>
        <dbReference type="PROSITE" id="PS51819"/>
    </source>
</evidence>
<dbReference type="InterPro" id="IPR037523">
    <property type="entry name" value="VOC_core"/>
</dbReference>
<proteinExistence type="predicted"/>
<dbReference type="Proteomes" id="UP000183413">
    <property type="component" value="Unassembled WGS sequence"/>
</dbReference>
<sequence length="296" mass="32402">MGYIKSLGYIGVGADDLTAWREFGTGVLGLQVGEAGADDDTLYFRMDGRSYRIAVHKSTHGALHYFGFEISTREELADFAEQLHSKGVEVTEEGAELCAARRVSALRSATDPMGNRLEFFVGHEEATAPFVSPTGAQFVIDDMGLGHAFITCDDIEVFKDFYIGKLGFRLSDTVSLTPGAETHFLRCNTRHHTLAGVAIPGRLPSLHHIMLQVASIDTVGHAYDNGGGMVDLTLGKHTNDHMISCFFKTPSDFVVEYGFDGRQVDDDTWVVGHYTAASYWGHRRPEAMTGANEPTS</sequence>
<dbReference type="PROSITE" id="PS51819">
    <property type="entry name" value="VOC"/>
    <property type="match status" value="2"/>
</dbReference>
<keyword evidence="2" id="KW-0560">Oxidoreductase</keyword>
<dbReference type="Gene3D" id="3.10.180.10">
    <property type="entry name" value="2,3-Dihydroxybiphenyl 1,2-Dioxygenase, domain 1"/>
    <property type="match status" value="2"/>
</dbReference>
<feature type="domain" description="VOC" evidence="1">
    <location>
        <begin position="144"/>
        <end position="260"/>
    </location>
</feature>
<evidence type="ECO:0000313" key="3">
    <source>
        <dbReference type="Proteomes" id="UP000183413"/>
    </source>
</evidence>
<dbReference type="EMBL" id="FOVH01000026">
    <property type="protein sequence ID" value="SFQ28826.1"/>
    <property type="molecule type" value="Genomic_DNA"/>
</dbReference>
<dbReference type="RefSeq" id="WP_083598507.1">
    <property type="nucleotide sequence ID" value="NZ_FOVH01000026.1"/>
</dbReference>
<dbReference type="AlphaFoldDB" id="A0A1I5XAF1"/>
<accession>A0A1I5XAF1</accession>